<dbReference type="PANTHER" id="PTHR42718:SF9">
    <property type="entry name" value="MAJOR FACILITATOR SUPERFAMILY MULTIDRUG TRANSPORTER MFSC"/>
    <property type="match status" value="1"/>
</dbReference>
<feature type="transmembrane region" description="Helical" evidence="8">
    <location>
        <begin position="299"/>
        <end position="319"/>
    </location>
</feature>
<keyword evidence="11" id="KW-1185">Reference proteome</keyword>
<feature type="domain" description="Major facilitator superfamily (MFS) profile" evidence="9">
    <location>
        <begin position="1"/>
        <end position="389"/>
    </location>
</feature>
<feature type="transmembrane region" description="Helical" evidence="8">
    <location>
        <begin position="275"/>
        <end position="293"/>
    </location>
</feature>
<keyword evidence="3 8" id="KW-0813">Transport</keyword>
<dbReference type="InterPro" id="IPR020846">
    <property type="entry name" value="MFS_dom"/>
</dbReference>
<feature type="transmembrane region" description="Helical" evidence="8">
    <location>
        <begin position="213"/>
        <end position="234"/>
    </location>
</feature>
<feature type="transmembrane region" description="Helical" evidence="8">
    <location>
        <begin position="46"/>
        <end position="64"/>
    </location>
</feature>
<proteinExistence type="inferred from homology"/>
<dbReference type="Proteomes" id="UP001595798">
    <property type="component" value="Unassembled WGS sequence"/>
</dbReference>
<keyword evidence="6 8" id="KW-1133">Transmembrane helix</keyword>
<gene>
    <name evidence="10" type="ORF">ACFOZ5_05265</name>
</gene>
<evidence type="ECO:0000256" key="3">
    <source>
        <dbReference type="ARBA" id="ARBA00022448"/>
    </source>
</evidence>
<evidence type="ECO:0000259" key="9">
    <source>
        <dbReference type="PROSITE" id="PS50850"/>
    </source>
</evidence>
<dbReference type="RefSeq" id="WP_379885967.1">
    <property type="nucleotide sequence ID" value="NZ_JBHSDI010000008.1"/>
</dbReference>
<evidence type="ECO:0000256" key="1">
    <source>
        <dbReference type="ARBA" id="ARBA00004651"/>
    </source>
</evidence>
<feature type="transmembrane region" description="Helical" evidence="8">
    <location>
        <begin position="71"/>
        <end position="91"/>
    </location>
</feature>
<protein>
    <recommendedName>
        <fullName evidence="8">Bcr/CflA family efflux transporter</fullName>
    </recommendedName>
</protein>
<dbReference type="Pfam" id="PF07690">
    <property type="entry name" value="MFS_1"/>
    <property type="match status" value="1"/>
</dbReference>
<keyword evidence="5 8" id="KW-0812">Transmembrane</keyword>
<keyword evidence="7 8" id="KW-0472">Membrane</keyword>
<sequence>MSQFRLALLLGMTVALGPLALDAYLPAFPDIAANLGVELGDVGLTLSAYVGALGLAQLVGGPLSDRYGRQLILLGGLLVFGVAAFMVSRASTLDSMLLWRVIQGIGGAFCAVSVPAIVRDTTHGQDAARLFGLIGLIMFIAPAAAPSIGALLLSMGDWHAIFLMLTGYAVFLGIVLKLLLFRRLPTHQPTNTPISSLVTNYGRVLRHRTTMRFVGIQVLCFSAMLVFITHASFIYQEWFGLSNGHFSALFAANVGMMALLNVLNRRLLLSFSSTALLRIGVMVQFAGMVGLVLCAVLAAPYWAVAACIIVAVGCMGAIIPNNMANALEYFPHLGGTASALLGATQFTGAGLVSALSAAYAGDALVPITLTMATCSLGAVALAAGAPRAVAREAANSPVEPEAEPDLAHR</sequence>
<feature type="transmembrane region" description="Helical" evidence="8">
    <location>
        <begin position="339"/>
        <end position="359"/>
    </location>
</feature>
<feature type="transmembrane region" description="Helical" evidence="8">
    <location>
        <begin position="158"/>
        <end position="180"/>
    </location>
</feature>
<accession>A0ABV8QFW6</accession>
<keyword evidence="8" id="KW-0997">Cell inner membrane</keyword>
<dbReference type="PROSITE" id="PS50850">
    <property type="entry name" value="MFS"/>
    <property type="match status" value="1"/>
</dbReference>
<comment type="subcellular location">
    <subcellularLocation>
        <location evidence="8">Cell inner membrane</location>
        <topology evidence="8">Multi-pass membrane protein</topology>
    </subcellularLocation>
    <subcellularLocation>
        <location evidence="1">Cell membrane</location>
        <topology evidence="1">Multi-pass membrane protein</topology>
    </subcellularLocation>
</comment>
<feature type="transmembrane region" description="Helical" evidence="8">
    <location>
        <begin position="365"/>
        <end position="385"/>
    </location>
</feature>
<evidence type="ECO:0000256" key="5">
    <source>
        <dbReference type="ARBA" id="ARBA00022692"/>
    </source>
</evidence>
<dbReference type="NCBIfam" id="TIGR00710">
    <property type="entry name" value="efflux_Bcr_CflA"/>
    <property type="match status" value="1"/>
</dbReference>
<comment type="similarity">
    <text evidence="2 8">Belongs to the major facilitator superfamily. Bcr/CmlA family.</text>
</comment>
<organism evidence="10 11">
    <name type="scientific">Marinobacter lacisalsi</name>
    <dbReference type="NCBI Taxonomy" id="475979"/>
    <lineage>
        <taxon>Bacteria</taxon>
        <taxon>Pseudomonadati</taxon>
        <taxon>Pseudomonadota</taxon>
        <taxon>Gammaproteobacteria</taxon>
        <taxon>Pseudomonadales</taxon>
        <taxon>Marinobacteraceae</taxon>
        <taxon>Marinobacter</taxon>
    </lineage>
</organism>
<name>A0ABV8QFW6_9GAMM</name>
<feature type="transmembrane region" description="Helical" evidence="8">
    <location>
        <begin position="97"/>
        <end position="118"/>
    </location>
</feature>
<dbReference type="EMBL" id="JBHSDI010000008">
    <property type="protein sequence ID" value="MFC4258445.1"/>
    <property type="molecule type" value="Genomic_DNA"/>
</dbReference>
<dbReference type="InterPro" id="IPR011701">
    <property type="entry name" value="MFS"/>
</dbReference>
<dbReference type="Gene3D" id="1.20.1720.10">
    <property type="entry name" value="Multidrug resistance protein D"/>
    <property type="match status" value="1"/>
</dbReference>
<comment type="caution">
    <text evidence="8">Lacks conserved residue(s) required for the propagation of feature annotation.</text>
</comment>
<dbReference type="InterPro" id="IPR036259">
    <property type="entry name" value="MFS_trans_sf"/>
</dbReference>
<reference evidence="11" key="1">
    <citation type="journal article" date="2019" name="Int. J. Syst. Evol. Microbiol.">
        <title>The Global Catalogue of Microorganisms (GCM) 10K type strain sequencing project: providing services to taxonomists for standard genome sequencing and annotation.</title>
        <authorList>
            <consortium name="The Broad Institute Genomics Platform"/>
            <consortium name="The Broad Institute Genome Sequencing Center for Infectious Disease"/>
            <person name="Wu L."/>
            <person name="Ma J."/>
        </authorList>
    </citation>
    <scope>NUCLEOTIDE SEQUENCE [LARGE SCALE GENOMIC DNA]</scope>
    <source>
        <strain evidence="11">CECT 7297</strain>
    </source>
</reference>
<dbReference type="PANTHER" id="PTHR42718">
    <property type="entry name" value="MAJOR FACILITATOR SUPERFAMILY MULTIDRUG TRANSPORTER MFSC"/>
    <property type="match status" value="1"/>
</dbReference>
<evidence type="ECO:0000256" key="2">
    <source>
        <dbReference type="ARBA" id="ARBA00006236"/>
    </source>
</evidence>
<dbReference type="SUPFAM" id="SSF103473">
    <property type="entry name" value="MFS general substrate transporter"/>
    <property type="match status" value="1"/>
</dbReference>
<evidence type="ECO:0000256" key="4">
    <source>
        <dbReference type="ARBA" id="ARBA00022475"/>
    </source>
</evidence>
<evidence type="ECO:0000256" key="7">
    <source>
        <dbReference type="ARBA" id="ARBA00023136"/>
    </source>
</evidence>
<dbReference type="PRINTS" id="PR01036">
    <property type="entry name" value="TCRTETB"/>
</dbReference>
<feature type="transmembrane region" description="Helical" evidence="8">
    <location>
        <begin position="130"/>
        <end position="152"/>
    </location>
</feature>
<evidence type="ECO:0000256" key="6">
    <source>
        <dbReference type="ARBA" id="ARBA00022989"/>
    </source>
</evidence>
<keyword evidence="4" id="KW-1003">Cell membrane</keyword>
<evidence type="ECO:0000313" key="10">
    <source>
        <dbReference type="EMBL" id="MFC4258445.1"/>
    </source>
</evidence>
<evidence type="ECO:0000256" key="8">
    <source>
        <dbReference type="RuleBase" id="RU365088"/>
    </source>
</evidence>
<dbReference type="CDD" id="cd17320">
    <property type="entry name" value="MFS_MdfA_MDR_like"/>
    <property type="match status" value="1"/>
</dbReference>
<comment type="caution">
    <text evidence="10">The sequence shown here is derived from an EMBL/GenBank/DDBJ whole genome shotgun (WGS) entry which is preliminary data.</text>
</comment>
<feature type="transmembrane region" description="Helical" evidence="8">
    <location>
        <begin position="246"/>
        <end position="263"/>
    </location>
</feature>
<evidence type="ECO:0000313" key="11">
    <source>
        <dbReference type="Proteomes" id="UP001595798"/>
    </source>
</evidence>
<dbReference type="InterPro" id="IPR004812">
    <property type="entry name" value="Efflux_drug-R_Bcr/CmlA"/>
</dbReference>